<keyword evidence="2" id="KW-0812">Transmembrane</keyword>
<protein>
    <submittedName>
        <fullName evidence="3">Uncharacterized protein</fullName>
    </submittedName>
</protein>
<feature type="region of interest" description="Disordered" evidence="1">
    <location>
        <begin position="48"/>
        <end position="73"/>
    </location>
</feature>
<feature type="transmembrane region" description="Helical" evidence="2">
    <location>
        <begin position="6"/>
        <end position="23"/>
    </location>
</feature>
<evidence type="ECO:0000313" key="3">
    <source>
        <dbReference type="EMBL" id="PWK43616.1"/>
    </source>
</evidence>
<sequence>MSTRQWILSAAVLVATALSLMFWHHSKMLADLNVSGVQESEQSIHPISNISLPIEQKKQPSEPEAPVTVDPNDLQDNHLDVVTCKQDLDELLDTEQSNRFLQHNALKEQLAALNTVPANLMVALLENNKESLNTYLQYSQSSQFSNYANYLLLTKCLQESEQNNVCKESRFANIVSENYQEGRFWLMRAEQFAKNKKTTQAIQALNGFLAASNLYDFHGDSLIMSLRAFNQSEIDSFPLRLVASFAVVVSSPRLPANSTLNFCENQSLFRPDILNLCAQVGEKLYKQGKTIADKQLGLTLQINAYNGRDDDMVKKLSEEKHRIDKQLAEMEKVSNLILMDENLGRYLVEQWIKFGELEAYKNTIEEAVRLSKNPQYDPCNSRQVGTE</sequence>
<keyword evidence="4" id="KW-1185">Reference proteome</keyword>
<dbReference type="RefSeq" id="WP_109765051.1">
    <property type="nucleotide sequence ID" value="NZ_QGGU01000016.1"/>
</dbReference>
<reference evidence="3 4" key="1">
    <citation type="submission" date="2018-05" db="EMBL/GenBank/DDBJ databases">
        <title>Genomic Encyclopedia of Type Strains, Phase IV (KMG-IV): sequencing the most valuable type-strain genomes for metagenomic binning, comparative biology and taxonomic classification.</title>
        <authorList>
            <person name="Goeker M."/>
        </authorList>
    </citation>
    <scope>NUCLEOTIDE SEQUENCE [LARGE SCALE GENOMIC DNA]</scope>
    <source>
        <strain evidence="3 4">DSM 25350</strain>
    </source>
</reference>
<dbReference type="AlphaFoldDB" id="A0A316F8Q7"/>
<organism evidence="3 4">
    <name type="scientific">Pleionea mediterranea</name>
    <dbReference type="NCBI Taxonomy" id="523701"/>
    <lineage>
        <taxon>Bacteria</taxon>
        <taxon>Pseudomonadati</taxon>
        <taxon>Pseudomonadota</taxon>
        <taxon>Gammaproteobacteria</taxon>
        <taxon>Oceanospirillales</taxon>
        <taxon>Pleioneaceae</taxon>
        <taxon>Pleionea</taxon>
    </lineage>
</organism>
<evidence type="ECO:0000256" key="1">
    <source>
        <dbReference type="SAM" id="MobiDB-lite"/>
    </source>
</evidence>
<accession>A0A316F8Q7</accession>
<evidence type="ECO:0000313" key="4">
    <source>
        <dbReference type="Proteomes" id="UP000245790"/>
    </source>
</evidence>
<dbReference type="OrthoDB" id="6228161at2"/>
<comment type="caution">
    <text evidence="3">The sequence shown here is derived from an EMBL/GenBank/DDBJ whole genome shotgun (WGS) entry which is preliminary data.</text>
</comment>
<keyword evidence="2" id="KW-0472">Membrane</keyword>
<proteinExistence type="predicted"/>
<dbReference type="EMBL" id="QGGU01000016">
    <property type="protein sequence ID" value="PWK43616.1"/>
    <property type="molecule type" value="Genomic_DNA"/>
</dbReference>
<dbReference type="Proteomes" id="UP000245790">
    <property type="component" value="Unassembled WGS sequence"/>
</dbReference>
<gene>
    <name evidence="3" type="ORF">C8D97_11630</name>
</gene>
<keyword evidence="2" id="KW-1133">Transmembrane helix</keyword>
<evidence type="ECO:0000256" key="2">
    <source>
        <dbReference type="SAM" id="Phobius"/>
    </source>
</evidence>
<name>A0A316F8Q7_9GAMM</name>